<keyword evidence="3" id="KW-1185">Reference proteome</keyword>
<gene>
    <name evidence="2" type="ORF">BJ554DRAFT_6656</name>
</gene>
<evidence type="ECO:0000313" key="2">
    <source>
        <dbReference type="EMBL" id="KAG5463541.1"/>
    </source>
</evidence>
<feature type="region of interest" description="Disordered" evidence="1">
    <location>
        <begin position="1"/>
        <end position="23"/>
    </location>
</feature>
<evidence type="ECO:0000313" key="3">
    <source>
        <dbReference type="Proteomes" id="UP000673691"/>
    </source>
</evidence>
<sequence length="85" mass="9915">MPTGNSASRPAGHYRGHRVDRRGRDLAHLGRRGVARPLCRRGVVRPLCRRGVVRPLCRRCAHRLGRYLGRRRNLRPWRRGDRRCG</sequence>
<dbReference type="EMBL" id="JAEFCI010000453">
    <property type="protein sequence ID" value="KAG5463541.1"/>
    <property type="molecule type" value="Genomic_DNA"/>
</dbReference>
<comment type="caution">
    <text evidence="2">The sequence shown here is derived from an EMBL/GenBank/DDBJ whole genome shotgun (WGS) entry which is preliminary data.</text>
</comment>
<evidence type="ECO:0000256" key="1">
    <source>
        <dbReference type="SAM" id="MobiDB-lite"/>
    </source>
</evidence>
<reference evidence="2 3" key="1">
    <citation type="journal article" name="Sci. Rep.">
        <title>Genome-scale phylogenetic analyses confirm Olpidium as the closest living zoosporic fungus to the non-flagellated, terrestrial fungi.</title>
        <authorList>
            <person name="Chang Y."/>
            <person name="Rochon D."/>
            <person name="Sekimoto S."/>
            <person name="Wang Y."/>
            <person name="Chovatia M."/>
            <person name="Sandor L."/>
            <person name="Salamov A."/>
            <person name="Grigoriev I.V."/>
            <person name="Stajich J.E."/>
            <person name="Spatafora J.W."/>
        </authorList>
    </citation>
    <scope>NUCLEOTIDE SEQUENCE [LARGE SCALE GENOMIC DNA]</scope>
    <source>
        <strain evidence="2">S191</strain>
    </source>
</reference>
<organism evidence="2 3">
    <name type="scientific">Olpidium bornovanus</name>
    <dbReference type="NCBI Taxonomy" id="278681"/>
    <lineage>
        <taxon>Eukaryota</taxon>
        <taxon>Fungi</taxon>
        <taxon>Fungi incertae sedis</taxon>
        <taxon>Olpidiomycota</taxon>
        <taxon>Olpidiomycotina</taxon>
        <taxon>Olpidiomycetes</taxon>
        <taxon>Olpidiales</taxon>
        <taxon>Olpidiaceae</taxon>
        <taxon>Olpidium</taxon>
    </lineage>
</organism>
<dbReference type="Proteomes" id="UP000673691">
    <property type="component" value="Unassembled WGS sequence"/>
</dbReference>
<feature type="non-terminal residue" evidence="2">
    <location>
        <position position="85"/>
    </location>
</feature>
<accession>A0A8H8A243</accession>
<proteinExistence type="predicted"/>
<feature type="non-terminal residue" evidence="2">
    <location>
        <position position="1"/>
    </location>
</feature>
<dbReference type="AlphaFoldDB" id="A0A8H8A243"/>
<feature type="compositionally biased region" description="Basic residues" evidence="1">
    <location>
        <begin position="12"/>
        <end position="21"/>
    </location>
</feature>
<name>A0A8H8A243_9FUNG</name>
<protein>
    <submittedName>
        <fullName evidence="2">Uncharacterized protein</fullName>
    </submittedName>
</protein>